<accession>A0A1M6AK75</accession>
<dbReference type="RefSeq" id="WP_072984210.1">
    <property type="nucleotide sequence ID" value="NZ_FQZB01000003.1"/>
</dbReference>
<protein>
    <submittedName>
        <fullName evidence="2">Uncharacterized protein</fullName>
    </submittedName>
</protein>
<keyword evidence="1" id="KW-0812">Transmembrane</keyword>
<evidence type="ECO:0000313" key="2">
    <source>
        <dbReference type="EMBL" id="SHI36880.1"/>
    </source>
</evidence>
<keyword evidence="3" id="KW-1185">Reference proteome</keyword>
<name>A0A1M6AK75_9CLOT</name>
<proteinExistence type="predicted"/>
<evidence type="ECO:0000256" key="1">
    <source>
        <dbReference type="SAM" id="Phobius"/>
    </source>
</evidence>
<dbReference type="AlphaFoldDB" id="A0A1M6AK75"/>
<dbReference type="Proteomes" id="UP000184310">
    <property type="component" value="Unassembled WGS sequence"/>
</dbReference>
<keyword evidence="1" id="KW-0472">Membrane</keyword>
<evidence type="ECO:0000313" key="3">
    <source>
        <dbReference type="Proteomes" id="UP000184310"/>
    </source>
</evidence>
<dbReference type="STRING" id="1121302.SAMN02745163_00106"/>
<reference evidence="2 3" key="1">
    <citation type="submission" date="2016-11" db="EMBL/GenBank/DDBJ databases">
        <authorList>
            <person name="Jaros S."/>
            <person name="Januszkiewicz K."/>
            <person name="Wedrychowicz H."/>
        </authorList>
    </citation>
    <scope>NUCLEOTIDE SEQUENCE [LARGE SCALE GENOMIC DNA]</scope>
    <source>
        <strain evidence="2 3">DSM 21758</strain>
    </source>
</reference>
<keyword evidence="1" id="KW-1133">Transmembrane helix</keyword>
<feature type="transmembrane region" description="Helical" evidence="1">
    <location>
        <begin position="54"/>
        <end position="87"/>
    </location>
</feature>
<dbReference type="EMBL" id="FQZB01000003">
    <property type="protein sequence ID" value="SHI36880.1"/>
    <property type="molecule type" value="Genomic_DNA"/>
</dbReference>
<organism evidence="2 3">
    <name type="scientific">Clostridium cavendishii DSM 21758</name>
    <dbReference type="NCBI Taxonomy" id="1121302"/>
    <lineage>
        <taxon>Bacteria</taxon>
        <taxon>Bacillati</taxon>
        <taxon>Bacillota</taxon>
        <taxon>Clostridia</taxon>
        <taxon>Eubacteriales</taxon>
        <taxon>Clostridiaceae</taxon>
        <taxon>Clostridium</taxon>
    </lineage>
</organism>
<gene>
    <name evidence="2" type="ORF">SAMN02745163_00106</name>
</gene>
<sequence>MKRKSNRGFKPPQNELNNLKDDIKKVGYDLKDIYKKSNINIPKGSSDKTEIFRWILILSIVLILILSKIGIPFAILILIFILILLLYK</sequence>